<feature type="signal peptide" evidence="2">
    <location>
        <begin position="1"/>
        <end position="21"/>
    </location>
</feature>
<organism evidence="4 5">
    <name type="scientific">Neopusillimonas maritima</name>
    <dbReference type="NCBI Taxonomy" id="2026239"/>
    <lineage>
        <taxon>Bacteria</taxon>
        <taxon>Pseudomonadati</taxon>
        <taxon>Pseudomonadota</taxon>
        <taxon>Betaproteobacteria</taxon>
        <taxon>Burkholderiales</taxon>
        <taxon>Alcaligenaceae</taxon>
        <taxon>Neopusillimonas</taxon>
    </lineage>
</organism>
<sequence length="135" mass="13953">MKIYKTRYAALALVASMSVLAACSNEDDTAPTVSDSSSTMESSPMTTPPTPTQPPAESAPPAQTGSVTADTDEKSTQDVVAEKAAEIRDDAVEAANRAGEAIKEGAREANEAIQDTLSKGTPPENSPEAEQQAGQ</sequence>
<dbReference type="RefSeq" id="WP_119443080.1">
    <property type="nucleotide sequence ID" value="NZ_CP170494.1"/>
</dbReference>
<dbReference type="EMBL" id="NQYH01000021">
    <property type="protein sequence ID" value="RIY39102.1"/>
    <property type="molecule type" value="Genomic_DNA"/>
</dbReference>
<dbReference type="EMBL" id="NQOU01000009">
    <property type="protein sequence ID" value="RII81749.1"/>
    <property type="molecule type" value="Genomic_DNA"/>
</dbReference>
<evidence type="ECO:0000256" key="1">
    <source>
        <dbReference type="SAM" id="MobiDB-lite"/>
    </source>
</evidence>
<evidence type="ECO:0000256" key="2">
    <source>
        <dbReference type="SAM" id="SignalP"/>
    </source>
</evidence>
<protein>
    <submittedName>
        <fullName evidence="4">Uncharacterized protein</fullName>
    </submittedName>
</protein>
<feature type="compositionally biased region" description="Pro residues" evidence="1">
    <location>
        <begin position="46"/>
        <end position="58"/>
    </location>
</feature>
<dbReference type="Proteomes" id="UP000266483">
    <property type="component" value="Unassembled WGS sequence"/>
</dbReference>
<evidence type="ECO:0000313" key="5">
    <source>
        <dbReference type="Proteomes" id="UP000266206"/>
    </source>
</evidence>
<evidence type="ECO:0000313" key="3">
    <source>
        <dbReference type="EMBL" id="RII81749.1"/>
    </source>
</evidence>
<proteinExistence type="predicted"/>
<keyword evidence="6" id="KW-1185">Reference proteome</keyword>
<gene>
    <name evidence="3" type="ORF">CJO09_14930</name>
    <name evidence="4" type="ORF">CJP73_15350</name>
</gene>
<evidence type="ECO:0000313" key="4">
    <source>
        <dbReference type="EMBL" id="RIY39102.1"/>
    </source>
</evidence>
<accession>A0A3A1YLR8</accession>
<dbReference type="Proteomes" id="UP000266206">
    <property type="component" value="Unassembled WGS sequence"/>
</dbReference>
<name>A0A3A1YLR8_9BURK</name>
<feature type="region of interest" description="Disordered" evidence="1">
    <location>
        <begin position="25"/>
        <end position="135"/>
    </location>
</feature>
<dbReference type="AlphaFoldDB" id="A0A3A1YLR8"/>
<feature type="compositionally biased region" description="Low complexity" evidence="1">
    <location>
        <begin position="36"/>
        <end position="45"/>
    </location>
</feature>
<feature type="compositionally biased region" description="Basic and acidic residues" evidence="1">
    <location>
        <begin position="100"/>
        <end position="110"/>
    </location>
</feature>
<keyword evidence="2" id="KW-0732">Signal</keyword>
<dbReference type="PROSITE" id="PS51257">
    <property type="entry name" value="PROKAR_LIPOPROTEIN"/>
    <property type="match status" value="1"/>
</dbReference>
<feature type="compositionally biased region" description="Basic and acidic residues" evidence="1">
    <location>
        <begin position="71"/>
        <end position="91"/>
    </location>
</feature>
<comment type="caution">
    <text evidence="4">The sequence shown here is derived from an EMBL/GenBank/DDBJ whole genome shotgun (WGS) entry which is preliminary data.</text>
</comment>
<reference evidence="5 6" key="1">
    <citation type="submission" date="2017-08" db="EMBL/GenBank/DDBJ databases">
        <title>Pusillimonas indicus sp. nov., a member of the family Alcaligenaceae isolated from surface seawater.</title>
        <authorList>
            <person name="Li J."/>
        </authorList>
    </citation>
    <scope>NUCLEOTIDE SEQUENCE [LARGE SCALE GENOMIC DNA]</scope>
    <source>
        <strain evidence="3 6">17-4A</strain>
        <strain evidence="4 5">L52-1-41</strain>
    </source>
</reference>
<feature type="chain" id="PRO_5017398538" evidence="2">
    <location>
        <begin position="22"/>
        <end position="135"/>
    </location>
</feature>
<evidence type="ECO:0000313" key="6">
    <source>
        <dbReference type="Proteomes" id="UP000266483"/>
    </source>
</evidence>